<gene>
    <name evidence="2" type="ORF">DWG20_11530</name>
    <name evidence="3" type="ORF">EBB06_13995</name>
</gene>
<dbReference type="EMBL" id="REGR01000015">
    <property type="protein sequence ID" value="RXZ42154.1"/>
    <property type="molecule type" value="Genomic_DNA"/>
</dbReference>
<feature type="domain" description="Zinc finger CHCC-type" evidence="1">
    <location>
        <begin position="33"/>
        <end position="57"/>
    </location>
</feature>
<dbReference type="GO" id="GO:0008270">
    <property type="term" value="F:zinc ion binding"/>
    <property type="evidence" value="ECO:0007669"/>
    <property type="project" value="UniProtKB-KW"/>
</dbReference>
<dbReference type="OrthoDB" id="9806844at2"/>
<evidence type="ECO:0000313" key="4">
    <source>
        <dbReference type="Proteomes" id="UP000254537"/>
    </source>
</evidence>
<reference evidence="3 5" key="2">
    <citation type="submission" date="2018-10" db="EMBL/GenBank/DDBJ databases">
        <title>Draft genome of Fastidiocella sp. strain 375T, a bacterium isolated from a karstic cave dripping water.</title>
        <authorList>
            <person name="Coelho C."/>
            <person name="Verissimo A."/>
            <person name="Tiago I."/>
        </authorList>
    </citation>
    <scope>NUCLEOTIDE SEQUENCE [LARGE SCALE GENOMIC DNA]</scope>
    <source>
        <strain evidence="3 5">CAVE-375</strain>
    </source>
</reference>
<name>A0A345Y7W9_9NEIS</name>
<dbReference type="Proteomes" id="UP000254537">
    <property type="component" value="Chromosome"/>
</dbReference>
<sequence>MAELKENTARVIEITGADLPLHCPTPDMVKWNSHPRVFLPIVKQNGEARCPYCGTLYKLTGPVTGHHH</sequence>
<dbReference type="Gene3D" id="2.60.260.40">
    <property type="entry name" value="q5lls5 like domains"/>
    <property type="match status" value="1"/>
</dbReference>
<keyword evidence="2" id="KW-0479">Metal-binding</keyword>
<dbReference type="RefSeq" id="WP_115433951.1">
    <property type="nucleotide sequence ID" value="NZ_CP031337.1"/>
</dbReference>
<evidence type="ECO:0000313" key="5">
    <source>
        <dbReference type="Proteomes" id="UP000290682"/>
    </source>
</evidence>
<dbReference type="AlphaFoldDB" id="A0A345Y7W9"/>
<keyword evidence="2" id="KW-0863">Zinc-finger</keyword>
<keyword evidence="5" id="KW-1185">Reference proteome</keyword>
<evidence type="ECO:0000313" key="2">
    <source>
        <dbReference type="EMBL" id="AXK40021.1"/>
    </source>
</evidence>
<keyword evidence="2" id="KW-0862">Zinc</keyword>
<dbReference type="InterPro" id="IPR019401">
    <property type="entry name" value="Znf_CHCC"/>
</dbReference>
<reference evidence="2 4" key="1">
    <citation type="submission" date="2018-07" db="EMBL/GenBank/DDBJ databases">
        <title>Crenobacter cavernae sp. nov., isolated from a karst cave.</title>
        <authorList>
            <person name="Zhu H."/>
        </authorList>
    </citation>
    <scope>NUCLEOTIDE SEQUENCE [LARGE SCALE GENOMIC DNA]</scope>
    <source>
        <strain evidence="2 4">K1W11S-77</strain>
    </source>
</reference>
<dbReference type="Pfam" id="PF10276">
    <property type="entry name" value="zf-CHCC"/>
    <property type="match status" value="1"/>
</dbReference>
<dbReference type="Proteomes" id="UP000290682">
    <property type="component" value="Unassembled WGS sequence"/>
</dbReference>
<dbReference type="KEGG" id="ccah:DWG20_11530"/>
<evidence type="ECO:0000259" key="1">
    <source>
        <dbReference type="Pfam" id="PF10276"/>
    </source>
</evidence>
<dbReference type="EMBL" id="CP031337">
    <property type="protein sequence ID" value="AXK40021.1"/>
    <property type="molecule type" value="Genomic_DNA"/>
</dbReference>
<organism evidence="2 4">
    <name type="scientific">Crenobacter cavernae</name>
    <dbReference type="NCBI Taxonomy" id="2290923"/>
    <lineage>
        <taxon>Bacteria</taxon>
        <taxon>Pseudomonadati</taxon>
        <taxon>Pseudomonadota</taxon>
        <taxon>Betaproteobacteria</taxon>
        <taxon>Neisseriales</taxon>
        <taxon>Neisseriaceae</taxon>
        <taxon>Crenobacter</taxon>
    </lineage>
</organism>
<protein>
    <submittedName>
        <fullName evidence="2">Zinc-finger domain-containing protein</fullName>
    </submittedName>
</protein>
<evidence type="ECO:0000313" key="3">
    <source>
        <dbReference type="EMBL" id="RXZ42154.1"/>
    </source>
</evidence>
<proteinExistence type="predicted"/>
<accession>A0A345Y7W9</accession>